<dbReference type="STRING" id="478744.SAMN05444359_11413"/>
<organism evidence="1 2">
    <name type="scientific">Neolewinella agarilytica</name>
    <dbReference type="NCBI Taxonomy" id="478744"/>
    <lineage>
        <taxon>Bacteria</taxon>
        <taxon>Pseudomonadati</taxon>
        <taxon>Bacteroidota</taxon>
        <taxon>Saprospiria</taxon>
        <taxon>Saprospirales</taxon>
        <taxon>Lewinellaceae</taxon>
        <taxon>Neolewinella</taxon>
    </lineage>
</organism>
<proteinExistence type="predicted"/>
<keyword evidence="2" id="KW-1185">Reference proteome</keyword>
<gene>
    <name evidence="1" type="ORF">SAMN05444359_11413</name>
</gene>
<dbReference type="RefSeq" id="WP_090169241.1">
    <property type="nucleotide sequence ID" value="NZ_FOFB01000014.1"/>
</dbReference>
<dbReference type="InParanoid" id="A0A1H9I2U7"/>
<protein>
    <submittedName>
        <fullName evidence="1">Uncharacterized protein</fullName>
    </submittedName>
</protein>
<evidence type="ECO:0000313" key="1">
    <source>
        <dbReference type="EMBL" id="SEQ68822.1"/>
    </source>
</evidence>
<evidence type="ECO:0000313" key="2">
    <source>
        <dbReference type="Proteomes" id="UP000199021"/>
    </source>
</evidence>
<sequence>MEGLVSEKAIRVADVLEQIDSVNRMISIHTDDEFMKSQYEFRRRNFMEELKTYLGEFDVQLKDVAA</sequence>
<name>A0A1H9I2U7_9BACT</name>
<dbReference type="AlphaFoldDB" id="A0A1H9I2U7"/>
<dbReference type="Proteomes" id="UP000199021">
    <property type="component" value="Unassembled WGS sequence"/>
</dbReference>
<dbReference type="EMBL" id="FOFB01000014">
    <property type="protein sequence ID" value="SEQ68822.1"/>
    <property type="molecule type" value="Genomic_DNA"/>
</dbReference>
<reference evidence="2" key="1">
    <citation type="submission" date="2016-10" db="EMBL/GenBank/DDBJ databases">
        <authorList>
            <person name="Varghese N."/>
            <person name="Submissions S."/>
        </authorList>
    </citation>
    <scope>NUCLEOTIDE SEQUENCE [LARGE SCALE GENOMIC DNA]</scope>
    <source>
        <strain evidence="2">DSM 24740</strain>
    </source>
</reference>
<accession>A0A1H9I2U7</accession>